<dbReference type="AlphaFoldDB" id="A0A6B1D397"/>
<proteinExistence type="predicted"/>
<feature type="transmembrane region" description="Helical" evidence="1">
    <location>
        <begin position="182"/>
        <end position="199"/>
    </location>
</feature>
<feature type="transmembrane region" description="Helical" evidence="1">
    <location>
        <begin position="7"/>
        <end position="24"/>
    </location>
</feature>
<feature type="transmembrane region" description="Helical" evidence="1">
    <location>
        <begin position="219"/>
        <end position="241"/>
    </location>
</feature>
<accession>A0A6B1D397</accession>
<gene>
    <name evidence="2" type="ORF">F4X14_03770</name>
</gene>
<dbReference type="EMBL" id="VXMH01000017">
    <property type="protein sequence ID" value="MYC94066.1"/>
    <property type="molecule type" value="Genomic_DNA"/>
</dbReference>
<feature type="transmembrane region" description="Helical" evidence="1">
    <location>
        <begin position="89"/>
        <end position="122"/>
    </location>
</feature>
<name>A0A6B1D397_9CHLR</name>
<comment type="caution">
    <text evidence="2">The sequence shown here is derived from an EMBL/GenBank/DDBJ whole genome shotgun (WGS) entry which is preliminary data.</text>
</comment>
<organism evidence="2">
    <name type="scientific">Caldilineaceae bacterium SB0661_bin_32</name>
    <dbReference type="NCBI Taxonomy" id="2605255"/>
    <lineage>
        <taxon>Bacteria</taxon>
        <taxon>Bacillati</taxon>
        <taxon>Chloroflexota</taxon>
        <taxon>Caldilineae</taxon>
        <taxon>Caldilineales</taxon>
        <taxon>Caldilineaceae</taxon>
    </lineage>
</organism>
<keyword evidence="1" id="KW-0472">Membrane</keyword>
<evidence type="ECO:0000256" key="1">
    <source>
        <dbReference type="SAM" id="Phobius"/>
    </source>
</evidence>
<keyword evidence="1" id="KW-0812">Transmembrane</keyword>
<keyword evidence="1" id="KW-1133">Transmembrane helix</keyword>
<evidence type="ECO:0000313" key="2">
    <source>
        <dbReference type="EMBL" id="MYC94066.1"/>
    </source>
</evidence>
<feature type="transmembrane region" description="Helical" evidence="1">
    <location>
        <begin position="158"/>
        <end position="175"/>
    </location>
</feature>
<protein>
    <submittedName>
        <fullName evidence="2">Uncharacterized protein</fullName>
    </submittedName>
</protein>
<sequence length="251" mass="27660">MSPFSPFLFFVLFFILLASLWWLSWRIGLLIQEIVYLITGSDDLAMVFLFLIYLPGILVHEASHWLVARILGLKTSKFRVWPKYTRNTIGLGSVTVSSGGVVWDSLVGLAPLLIGSALIVLIGEQVFDTQTLAFAWRTGRLLDGLNFVVTGLAQKPDSLLWSYLLFAIANAMMPSASDRAPLKSLGIYIVLIGAVFVLIDQSGRNVLLLLDLLFGPIQLLTGAFFLVAAIDLAVILLLLAARELSKLFFSQ</sequence>
<feature type="transmembrane region" description="Helical" evidence="1">
    <location>
        <begin position="44"/>
        <end position="68"/>
    </location>
</feature>
<reference evidence="2" key="1">
    <citation type="submission" date="2019-09" db="EMBL/GenBank/DDBJ databases">
        <title>Characterisation of the sponge microbiome using genome-centric metagenomics.</title>
        <authorList>
            <person name="Engelberts J.P."/>
            <person name="Robbins S.J."/>
            <person name="De Goeij J.M."/>
            <person name="Aranda M."/>
            <person name="Bell S.C."/>
            <person name="Webster N.S."/>
        </authorList>
    </citation>
    <scope>NUCLEOTIDE SEQUENCE</scope>
    <source>
        <strain evidence="2">SB0661_bin_32</strain>
    </source>
</reference>